<name>A0A2S6CV21_9CYAN</name>
<gene>
    <name evidence="2" type="ORF">CUN59_09215</name>
</gene>
<accession>A0A2S6CV21</accession>
<protein>
    <submittedName>
        <fullName evidence="2">Alpha/beta hydrolase</fullName>
    </submittedName>
</protein>
<dbReference type="RefSeq" id="WP_104387576.1">
    <property type="nucleotide sequence ID" value="NZ_PGEM01000061.1"/>
</dbReference>
<reference evidence="2 3" key="1">
    <citation type="submission" date="2018-02" db="EMBL/GenBank/DDBJ databases">
        <title>Discovery of a pederin family compound in a non-symbiotic bloom-forming cyanobacterium.</title>
        <authorList>
            <person name="Kust A."/>
            <person name="Mares J."/>
            <person name="Jokela J."/>
            <person name="Urajova P."/>
            <person name="Hajek J."/>
            <person name="Saurav K."/>
            <person name="Voracova K."/>
            <person name="Fewer D.P."/>
            <person name="Haapaniemi E."/>
            <person name="Permi P."/>
            <person name="Rehakova K."/>
            <person name="Sivonen K."/>
            <person name="Hrouzek P."/>
        </authorList>
    </citation>
    <scope>NUCLEOTIDE SEQUENCE [LARGE SCALE GENOMIC DNA]</scope>
    <source>
        <strain evidence="2 3">CHARLIE-1</strain>
    </source>
</reference>
<keyword evidence="2" id="KW-0378">Hydrolase</keyword>
<dbReference type="Gene3D" id="1.10.10.800">
    <property type="match status" value="1"/>
</dbReference>
<proteinExistence type="predicted"/>
<dbReference type="PANTHER" id="PTHR47751">
    <property type="entry name" value="SUPERFAMILY HYDROLASE, PUTATIVE (AFU_ORTHOLOGUE AFUA_2G16580)-RELATED"/>
    <property type="match status" value="1"/>
</dbReference>
<keyword evidence="3" id="KW-1185">Reference proteome</keyword>
<dbReference type="InterPro" id="IPR051411">
    <property type="entry name" value="Polyketide_trans_af380"/>
</dbReference>
<dbReference type="AlphaFoldDB" id="A0A2S6CV21"/>
<dbReference type="Gene3D" id="3.40.50.1820">
    <property type="entry name" value="alpha/beta hydrolase"/>
    <property type="match status" value="1"/>
</dbReference>
<evidence type="ECO:0000259" key="1">
    <source>
        <dbReference type="Pfam" id="PF00561"/>
    </source>
</evidence>
<organism evidence="2 3">
    <name type="scientific">Cuspidothrix issatschenkoi CHARLIE-1</name>
    <dbReference type="NCBI Taxonomy" id="2052836"/>
    <lineage>
        <taxon>Bacteria</taxon>
        <taxon>Bacillati</taxon>
        <taxon>Cyanobacteriota</taxon>
        <taxon>Cyanophyceae</taxon>
        <taxon>Nostocales</taxon>
        <taxon>Aphanizomenonaceae</taxon>
        <taxon>Cuspidothrix</taxon>
    </lineage>
</organism>
<feature type="domain" description="AB hydrolase-1" evidence="1">
    <location>
        <begin position="49"/>
        <end position="240"/>
    </location>
</feature>
<dbReference type="Pfam" id="PF00561">
    <property type="entry name" value="Abhydrolase_1"/>
    <property type="match status" value="1"/>
</dbReference>
<dbReference type="EMBL" id="PGEM01000061">
    <property type="protein sequence ID" value="PPJ63576.1"/>
    <property type="molecule type" value="Genomic_DNA"/>
</dbReference>
<dbReference type="OrthoDB" id="9805123at2"/>
<dbReference type="InterPro" id="IPR029058">
    <property type="entry name" value="AB_hydrolase_fold"/>
</dbReference>
<evidence type="ECO:0000313" key="3">
    <source>
        <dbReference type="Proteomes" id="UP000239589"/>
    </source>
</evidence>
<dbReference type="GO" id="GO:0016787">
    <property type="term" value="F:hydrolase activity"/>
    <property type="evidence" value="ECO:0007669"/>
    <property type="project" value="UniProtKB-KW"/>
</dbReference>
<dbReference type="PANTHER" id="PTHR47751:SF1">
    <property type="entry name" value="SUPERFAMILY HYDROLASE, PUTATIVE (AFU_ORTHOLOGUE AFUA_2G16580)-RELATED"/>
    <property type="match status" value="1"/>
</dbReference>
<evidence type="ECO:0000313" key="2">
    <source>
        <dbReference type="EMBL" id="PPJ63576.1"/>
    </source>
</evidence>
<sequence length="294" mass="32896">MLKETISFTIENHRLIGDLYLPESNDYPVPAVIVGGPMTSVKEQVTGVYAKALSERGIAALAIDHRHYGESKGQPRQYEYYQHKIEDLSEAVNYLSQRDDIDGDQIGAVGICLGAGYIAWTAVKNRKIKWVGAIAGYYRDVAQMQQKDPSGFNSKVEQGIAARQHYQTTGEVLTIPAVSLEGEAAMTTPELYDYYGTSRAGVPNYTNQFAIMSREHFLTFDVQSAAPKLNIPVTMVHSQKAISPHWAEKFYQALPGQKKIKWIESQGQVDFYDDPYLIKTALDFIIMGEICAER</sequence>
<comment type="caution">
    <text evidence="2">The sequence shown here is derived from an EMBL/GenBank/DDBJ whole genome shotgun (WGS) entry which is preliminary data.</text>
</comment>
<dbReference type="Proteomes" id="UP000239589">
    <property type="component" value="Unassembled WGS sequence"/>
</dbReference>
<dbReference type="InterPro" id="IPR000073">
    <property type="entry name" value="AB_hydrolase_1"/>
</dbReference>
<dbReference type="SUPFAM" id="SSF53474">
    <property type="entry name" value="alpha/beta-Hydrolases"/>
    <property type="match status" value="1"/>
</dbReference>